<keyword evidence="3" id="KW-1185">Reference proteome</keyword>
<keyword evidence="1" id="KW-0732">Signal</keyword>
<sequence length="224" mass="24101" precursor="true">MRSLFLVSAICVAVLSGSPLLAAPVTFMESGGNELSSNHLVPTNLGTLEIGNNTVQGTVTQVGQDFMGTWVDFQGADIFSFEVAAGTRINEIFLRSFTSSSNLIFMAIDDQNTFQYSSTQINTTVTSANLTANMSTWGTIGEPDDVDDALSDPDSGTNLFDLLIGSENSLDAGNYTVYLQETGPSSSYTLNFRVSAVPEPSTSLALLPLGYAVYRFRRKRSSKK</sequence>
<protein>
    <recommendedName>
        <fullName evidence="4">PEP-CTERM protein-sorting domain-containing protein</fullName>
    </recommendedName>
</protein>
<gene>
    <name evidence="2" type="ORF">Pla22_17850</name>
</gene>
<evidence type="ECO:0000256" key="1">
    <source>
        <dbReference type="SAM" id="SignalP"/>
    </source>
</evidence>
<name>A0A5C5WUD5_9BACT</name>
<dbReference type="InterPro" id="IPR013424">
    <property type="entry name" value="Ice-binding_C"/>
</dbReference>
<evidence type="ECO:0008006" key="4">
    <source>
        <dbReference type="Google" id="ProtNLM"/>
    </source>
</evidence>
<dbReference type="AlphaFoldDB" id="A0A5C5WUD5"/>
<comment type="caution">
    <text evidence="2">The sequence shown here is derived from an EMBL/GenBank/DDBJ whole genome shotgun (WGS) entry which is preliminary data.</text>
</comment>
<reference evidence="2 3" key="1">
    <citation type="submission" date="2019-02" db="EMBL/GenBank/DDBJ databases">
        <title>Deep-cultivation of Planctomycetes and their phenomic and genomic characterization uncovers novel biology.</title>
        <authorList>
            <person name="Wiegand S."/>
            <person name="Jogler M."/>
            <person name="Boedeker C."/>
            <person name="Pinto D."/>
            <person name="Vollmers J."/>
            <person name="Rivas-Marin E."/>
            <person name="Kohn T."/>
            <person name="Peeters S.H."/>
            <person name="Heuer A."/>
            <person name="Rast P."/>
            <person name="Oberbeckmann S."/>
            <person name="Bunk B."/>
            <person name="Jeske O."/>
            <person name="Meyerdierks A."/>
            <person name="Storesund J.E."/>
            <person name="Kallscheuer N."/>
            <person name="Luecker S."/>
            <person name="Lage O.M."/>
            <person name="Pohl T."/>
            <person name="Merkel B.J."/>
            <person name="Hornburger P."/>
            <person name="Mueller R.-W."/>
            <person name="Bruemmer F."/>
            <person name="Labrenz M."/>
            <person name="Spormann A.M."/>
            <person name="Op Den Camp H."/>
            <person name="Overmann J."/>
            <person name="Amann R."/>
            <person name="Jetten M.S.M."/>
            <person name="Mascher T."/>
            <person name="Medema M.H."/>
            <person name="Devos D.P."/>
            <person name="Kaster A.-K."/>
            <person name="Ovreas L."/>
            <person name="Rohde M."/>
            <person name="Galperin M.Y."/>
            <person name="Jogler C."/>
        </authorList>
    </citation>
    <scope>NUCLEOTIDE SEQUENCE [LARGE SCALE GENOMIC DNA]</scope>
    <source>
        <strain evidence="2 3">Pla22</strain>
    </source>
</reference>
<dbReference type="NCBIfam" id="TIGR02595">
    <property type="entry name" value="PEP_CTERM"/>
    <property type="match status" value="1"/>
</dbReference>
<dbReference type="RefSeq" id="WP_165440566.1">
    <property type="nucleotide sequence ID" value="NZ_SJPI01000001.1"/>
</dbReference>
<feature type="signal peptide" evidence="1">
    <location>
        <begin position="1"/>
        <end position="22"/>
    </location>
</feature>
<organism evidence="2 3">
    <name type="scientific">Rubripirellula amarantea</name>
    <dbReference type="NCBI Taxonomy" id="2527999"/>
    <lineage>
        <taxon>Bacteria</taxon>
        <taxon>Pseudomonadati</taxon>
        <taxon>Planctomycetota</taxon>
        <taxon>Planctomycetia</taxon>
        <taxon>Pirellulales</taxon>
        <taxon>Pirellulaceae</taxon>
        <taxon>Rubripirellula</taxon>
    </lineage>
</organism>
<evidence type="ECO:0000313" key="2">
    <source>
        <dbReference type="EMBL" id="TWT54150.1"/>
    </source>
</evidence>
<evidence type="ECO:0000313" key="3">
    <source>
        <dbReference type="Proteomes" id="UP000316598"/>
    </source>
</evidence>
<accession>A0A5C5WUD5</accession>
<feature type="chain" id="PRO_5022756795" description="PEP-CTERM protein-sorting domain-containing protein" evidence="1">
    <location>
        <begin position="23"/>
        <end position="224"/>
    </location>
</feature>
<dbReference type="EMBL" id="SJPI01000001">
    <property type="protein sequence ID" value="TWT54150.1"/>
    <property type="molecule type" value="Genomic_DNA"/>
</dbReference>
<proteinExistence type="predicted"/>
<dbReference type="Proteomes" id="UP000316598">
    <property type="component" value="Unassembled WGS sequence"/>
</dbReference>